<dbReference type="OrthoDB" id="5782056at2"/>
<dbReference type="GO" id="GO:0006265">
    <property type="term" value="P:DNA topological change"/>
    <property type="evidence" value="ECO:0007669"/>
    <property type="project" value="InterPro"/>
</dbReference>
<sequence length="273" mass="30961">MAKKNDGIIWHLMDAPWQLSVILAITTYLGMTYIAPALMLDESNIFLTAIATQLPTIAPYFTFLFLIPAPIAFFKQWNRKQHFLHATTKIKRQKSTEPLKAMNWIEFESYVGEFFKCNGYEVKQQLSPAADGGVDIWLKKEGELSLVQCKQWKTRSVGVQVLREMYGVMLDNQAARMIIVTTGNFTREARQFAKGKRFWLVSGDELVNMVESGKHALSQPKEKSPSQASDITKKICPKCNSELVIRTATKSAYAGSKFYGCSSFPKCRHIENI</sequence>
<dbReference type="InterPro" id="IPR007560">
    <property type="entry name" value="Restrct_endonuc_IV_Mrr"/>
</dbReference>
<feature type="transmembrane region" description="Helical" evidence="1">
    <location>
        <begin position="45"/>
        <end position="74"/>
    </location>
</feature>
<name>A0A2N8ZBR3_9VIBR</name>
<keyword evidence="1" id="KW-0472">Membrane</keyword>
<protein>
    <submittedName>
        <fullName evidence="4">Restriction endonuclease family protein</fullName>
    </submittedName>
</protein>
<dbReference type="GO" id="GO:0003916">
    <property type="term" value="F:DNA topoisomerase activity"/>
    <property type="evidence" value="ECO:0007669"/>
    <property type="project" value="InterPro"/>
</dbReference>
<dbReference type="SUPFAM" id="SSF57783">
    <property type="entry name" value="Zinc beta-ribbon"/>
    <property type="match status" value="1"/>
</dbReference>
<dbReference type="GO" id="GO:0009307">
    <property type="term" value="P:DNA restriction-modification system"/>
    <property type="evidence" value="ECO:0007669"/>
    <property type="project" value="InterPro"/>
</dbReference>
<keyword evidence="4" id="KW-0540">Nuclease</keyword>
<dbReference type="Gene3D" id="3.30.65.10">
    <property type="entry name" value="Bacterial Topoisomerase I, domain 1"/>
    <property type="match status" value="1"/>
</dbReference>
<feature type="transmembrane region" description="Helical" evidence="1">
    <location>
        <begin position="21"/>
        <end position="39"/>
    </location>
</feature>
<reference evidence="4 5" key="1">
    <citation type="submission" date="2017-10" db="EMBL/GenBank/DDBJ databases">
        <authorList>
            <person name="Banno H."/>
            <person name="Chua N.-H."/>
        </authorList>
    </citation>
    <scope>NUCLEOTIDE SEQUENCE [LARGE SCALE GENOMIC DNA]</scope>
    <source>
        <strain evidence="4">Vibrio tapetis CECT4600</strain>
    </source>
</reference>
<dbReference type="KEGG" id="vta:A1375"/>
<dbReference type="Pfam" id="PF04471">
    <property type="entry name" value="Mrr_cat"/>
    <property type="match status" value="1"/>
</dbReference>
<dbReference type="InterPro" id="IPR011335">
    <property type="entry name" value="Restrct_endonuc-II-like"/>
</dbReference>
<dbReference type="InterPro" id="IPR011856">
    <property type="entry name" value="tRNA_endonuc-like_dom_sf"/>
</dbReference>
<dbReference type="Gene3D" id="3.40.1350.10">
    <property type="match status" value="1"/>
</dbReference>
<dbReference type="RefSeq" id="WP_102522030.1">
    <property type="nucleotide sequence ID" value="NZ_LT960611.1"/>
</dbReference>
<evidence type="ECO:0000259" key="3">
    <source>
        <dbReference type="Pfam" id="PF04471"/>
    </source>
</evidence>
<keyword evidence="4" id="KW-0378">Hydrolase</keyword>
<dbReference type="AlphaFoldDB" id="A0A2N8ZBR3"/>
<dbReference type="InterPro" id="IPR052906">
    <property type="entry name" value="Type_IV_Methyl-Rstrct_Enzyme"/>
</dbReference>
<keyword evidence="1" id="KW-0812">Transmembrane</keyword>
<dbReference type="PANTHER" id="PTHR30015:SF7">
    <property type="entry name" value="TYPE IV METHYL-DIRECTED RESTRICTION ENZYME ECOKMRR"/>
    <property type="match status" value="1"/>
</dbReference>
<dbReference type="InterPro" id="IPR013498">
    <property type="entry name" value="Topo_IA_Znf"/>
</dbReference>
<dbReference type="PANTHER" id="PTHR30015">
    <property type="entry name" value="MRR RESTRICTION SYSTEM PROTEIN"/>
    <property type="match status" value="1"/>
</dbReference>
<gene>
    <name evidence="4" type="ORF">VTAP4600_A1375</name>
</gene>
<dbReference type="Proteomes" id="UP000235828">
    <property type="component" value="Chromosome A"/>
</dbReference>
<evidence type="ECO:0000313" key="5">
    <source>
        <dbReference type="Proteomes" id="UP000235828"/>
    </source>
</evidence>
<dbReference type="Pfam" id="PF01396">
    <property type="entry name" value="Zn_ribbon_Top1"/>
    <property type="match status" value="1"/>
</dbReference>
<keyword evidence="5" id="KW-1185">Reference proteome</keyword>
<keyword evidence="4" id="KW-0255">Endonuclease</keyword>
<evidence type="ECO:0000313" key="4">
    <source>
        <dbReference type="EMBL" id="SON49354.1"/>
    </source>
</evidence>
<evidence type="ECO:0000256" key="1">
    <source>
        <dbReference type="SAM" id="Phobius"/>
    </source>
</evidence>
<organism evidence="4 5">
    <name type="scientific">Vibrio tapetis subsp. tapetis</name>
    <dbReference type="NCBI Taxonomy" id="1671868"/>
    <lineage>
        <taxon>Bacteria</taxon>
        <taxon>Pseudomonadati</taxon>
        <taxon>Pseudomonadota</taxon>
        <taxon>Gammaproteobacteria</taxon>
        <taxon>Vibrionales</taxon>
        <taxon>Vibrionaceae</taxon>
        <taxon>Vibrio</taxon>
    </lineage>
</organism>
<dbReference type="GO" id="GO:0003677">
    <property type="term" value="F:DNA binding"/>
    <property type="evidence" value="ECO:0007669"/>
    <property type="project" value="InterPro"/>
</dbReference>
<proteinExistence type="predicted"/>
<dbReference type="GO" id="GO:0005694">
    <property type="term" value="C:chromosome"/>
    <property type="evidence" value="ECO:0007669"/>
    <property type="project" value="InterPro"/>
</dbReference>
<feature type="domain" description="Restriction endonuclease type IV Mrr" evidence="3">
    <location>
        <begin position="99"/>
        <end position="210"/>
    </location>
</feature>
<dbReference type="GO" id="GO:0015666">
    <property type="term" value="F:restriction endodeoxyribonuclease activity"/>
    <property type="evidence" value="ECO:0007669"/>
    <property type="project" value="TreeGrafter"/>
</dbReference>
<dbReference type="EMBL" id="LT960611">
    <property type="protein sequence ID" value="SON49354.1"/>
    <property type="molecule type" value="Genomic_DNA"/>
</dbReference>
<keyword evidence="1" id="KW-1133">Transmembrane helix</keyword>
<accession>A0A2N8ZBR3</accession>
<dbReference type="SUPFAM" id="SSF52980">
    <property type="entry name" value="Restriction endonuclease-like"/>
    <property type="match status" value="1"/>
</dbReference>
<feature type="domain" description="DNA topoisomerase type IA zn finger" evidence="2">
    <location>
        <begin position="234"/>
        <end position="272"/>
    </location>
</feature>
<evidence type="ECO:0000259" key="2">
    <source>
        <dbReference type="Pfam" id="PF01396"/>
    </source>
</evidence>